<sequence>MFFHWYGIDPMNFLTRVTVCLSTVLSLSACMEGGSSSSRPPKQLSFQDVAAMELYQRGGDRPFFDGGLAAKRVSAAVLFVPGGAARHDAVKGNAVYFQVTVGTSESTFRPPEHLPSSVFAGLSKPELVALHSDLTSGRTSGRVLGLAKTAARQTICAAGTVSLDDRPIREDVPLTPQQQARVNAALGGRLDRILEMKKADLDRLGIGFLLNRETRPVPNFYYKTYRYSGTKSALLRMKCLF</sequence>
<dbReference type="EMBL" id="CP010767">
    <property type="protein sequence ID" value="ATG43849.1"/>
    <property type="molecule type" value="Genomic_DNA"/>
</dbReference>
<protein>
    <submittedName>
        <fullName evidence="1">Uncharacterized protein</fullName>
    </submittedName>
</protein>
<name>A0AAN1GRM8_9RHOB</name>
<dbReference type="RefSeq" id="WP_123618694.1">
    <property type="nucleotide sequence ID" value="NZ_CP010656.1"/>
</dbReference>
<organism evidence="1 2">
    <name type="scientific">Phaeobacter piscinae</name>
    <dbReference type="NCBI Taxonomy" id="1580596"/>
    <lineage>
        <taxon>Bacteria</taxon>
        <taxon>Pseudomonadati</taxon>
        <taxon>Pseudomonadota</taxon>
        <taxon>Alphaproteobacteria</taxon>
        <taxon>Rhodobacterales</taxon>
        <taxon>Roseobacteraceae</taxon>
        <taxon>Phaeobacter</taxon>
    </lineage>
</organism>
<dbReference type="AlphaFoldDB" id="A0AAN1GRM8"/>
<reference evidence="1 2" key="1">
    <citation type="journal article" date="2017" name="Front. Microbiol.">
        <title>Phaeobacter piscinae sp. nov., a species of the Roseobacter group and potential aquaculture probiont.</title>
        <authorList>
            <person name="Sonnenschein E.C."/>
            <person name="Phippen C.B.W."/>
            <person name="Nielsen K.F."/>
            <person name="Mateiu R.V."/>
            <person name="Melchiorsen J."/>
            <person name="Gram L."/>
            <person name="Overmann J."/>
            <person name="Freese H.M."/>
        </authorList>
    </citation>
    <scope>NUCLEOTIDE SEQUENCE [LARGE SCALE GENOMIC DNA]</scope>
    <source>
        <strain evidence="1 2">P13</strain>
    </source>
</reference>
<accession>A0AAN1GRM8</accession>
<gene>
    <name evidence="1" type="ORF">PhaeoP13_01918</name>
</gene>
<dbReference type="Proteomes" id="UP000218606">
    <property type="component" value="Chromosome"/>
</dbReference>
<proteinExistence type="predicted"/>
<evidence type="ECO:0000313" key="2">
    <source>
        <dbReference type="Proteomes" id="UP000218606"/>
    </source>
</evidence>
<evidence type="ECO:0000313" key="1">
    <source>
        <dbReference type="EMBL" id="ATG43849.1"/>
    </source>
</evidence>